<comment type="cofactor">
    <cofactor evidence="1">
        <name>pantetheine 4'-phosphate</name>
        <dbReference type="ChEBI" id="CHEBI:47942"/>
    </cofactor>
</comment>
<dbReference type="InterPro" id="IPR023213">
    <property type="entry name" value="CAT-like_dom_sf"/>
</dbReference>
<dbReference type="InterPro" id="IPR009081">
    <property type="entry name" value="PP-bd_ACP"/>
</dbReference>
<dbReference type="OrthoDB" id="3802848at2"/>
<evidence type="ECO:0000256" key="6">
    <source>
        <dbReference type="SAM" id="MobiDB-lite"/>
    </source>
</evidence>
<dbReference type="Proteomes" id="UP000253318">
    <property type="component" value="Unassembled WGS sequence"/>
</dbReference>
<proteinExistence type="predicted"/>
<dbReference type="InterPro" id="IPR036736">
    <property type="entry name" value="ACP-like_sf"/>
</dbReference>
<dbReference type="InterPro" id="IPR020845">
    <property type="entry name" value="AMP-binding_CS"/>
</dbReference>
<feature type="region of interest" description="Disordered" evidence="6">
    <location>
        <begin position="1"/>
        <end position="26"/>
    </location>
</feature>
<dbReference type="Pfam" id="PF13193">
    <property type="entry name" value="AMP-binding_C"/>
    <property type="match status" value="2"/>
</dbReference>
<dbReference type="GO" id="GO:0017000">
    <property type="term" value="P:antibiotic biosynthetic process"/>
    <property type="evidence" value="ECO:0007669"/>
    <property type="project" value="UniProtKB-KW"/>
</dbReference>
<dbReference type="InterPro" id="IPR010060">
    <property type="entry name" value="NRPS_synth"/>
</dbReference>
<protein>
    <submittedName>
        <fullName evidence="8">Non-ribosomal peptide synthetase</fullName>
    </submittedName>
</protein>
<dbReference type="SUPFAM" id="SSF47336">
    <property type="entry name" value="ACP-like"/>
    <property type="match status" value="2"/>
</dbReference>
<dbReference type="GO" id="GO:0031177">
    <property type="term" value="F:phosphopantetheine binding"/>
    <property type="evidence" value="ECO:0007669"/>
    <property type="project" value="InterPro"/>
</dbReference>
<keyword evidence="9" id="KW-1185">Reference proteome</keyword>
<name>A0A368T240_9ACTN</name>
<dbReference type="InterPro" id="IPR006162">
    <property type="entry name" value="Ppantetheine_attach_site"/>
</dbReference>
<evidence type="ECO:0000313" key="9">
    <source>
        <dbReference type="Proteomes" id="UP000253318"/>
    </source>
</evidence>
<keyword evidence="2" id="KW-0596">Phosphopantetheine</keyword>
<dbReference type="EMBL" id="QEIN01000149">
    <property type="protein sequence ID" value="RCV55300.1"/>
    <property type="molecule type" value="Genomic_DNA"/>
</dbReference>
<organism evidence="8 9">
    <name type="scientific">Marinitenerispora sediminis</name>
    <dbReference type="NCBI Taxonomy" id="1931232"/>
    <lineage>
        <taxon>Bacteria</taxon>
        <taxon>Bacillati</taxon>
        <taxon>Actinomycetota</taxon>
        <taxon>Actinomycetes</taxon>
        <taxon>Streptosporangiales</taxon>
        <taxon>Nocardiopsidaceae</taxon>
        <taxon>Marinitenerispora</taxon>
    </lineage>
</organism>
<dbReference type="GO" id="GO:0072330">
    <property type="term" value="P:monocarboxylic acid biosynthetic process"/>
    <property type="evidence" value="ECO:0007669"/>
    <property type="project" value="UniProtKB-ARBA"/>
</dbReference>
<dbReference type="InterPro" id="IPR025110">
    <property type="entry name" value="AMP-bd_C"/>
</dbReference>
<dbReference type="Gene3D" id="3.30.300.30">
    <property type="match status" value="2"/>
</dbReference>
<evidence type="ECO:0000256" key="2">
    <source>
        <dbReference type="ARBA" id="ARBA00022450"/>
    </source>
</evidence>
<evidence type="ECO:0000256" key="3">
    <source>
        <dbReference type="ARBA" id="ARBA00022553"/>
    </source>
</evidence>
<reference evidence="8 9" key="1">
    <citation type="submission" date="2018-04" db="EMBL/GenBank/DDBJ databases">
        <title>Novel actinobacteria from marine sediment.</title>
        <authorList>
            <person name="Ng Z.Y."/>
            <person name="Tan G.Y.A."/>
        </authorList>
    </citation>
    <scope>NUCLEOTIDE SEQUENCE [LARGE SCALE GENOMIC DNA]</scope>
    <source>
        <strain evidence="8 9">TPS81</strain>
    </source>
</reference>
<dbReference type="FunFam" id="3.40.50.980:FF:000001">
    <property type="entry name" value="Non-ribosomal peptide synthetase"/>
    <property type="match status" value="1"/>
</dbReference>
<sequence length="2638" mass="279735">MTANRGGAPERGAAAGPAPAADDARSRLRAEMLRRLTAGPRRADRIGPAPREGAVPLSPAQRRLWFLDRLDPGRADYNSGLALELRGDLDAAALRRACTALVHRHEPLRTAFPEVHGEAVQVVGAAAEVGIDEAAVPPGDEAALHDLVARRYAEPFDLAAGPPLRVHLVRAGERRAVLLLAMHHIVTDGWSMGVLRAELDALYRAALRDPDRAAGALPALAGLPELPVRYADYAVWQRERLTGQEYRRSLAHWRDRLAGAPPLNLPTDRPRPAVRGTRGGSHPFRLPEPAVRAVRRVARERATGLFPVLLAAAQLTMARWTGADDVVVGTVTAGRDRPELRDLVGFFANTVALRARIDERLSFGELVERTRDAVLADLDHAGVPFDAVVDEVLAERDPSTPPLVQAAVVLQNADGGAPRTARLGDLAARPFPVRREAAVFDVTLEFREDGSGIEAAVEYSTDLFDHGTVEALAGRLCAVLAAAADPRPLRALDPLDPAERRRALRDGTSPEPPREPGTLPALFARRVAADPAAPALATADGETGYGELDARAGRLAGFLRSRGIGRGDFVGVCLERGADLVVALLAVTRAGAGYLPLDPDYPAGRLAFMVEDSAVRTVLTSAALADRLPPDVRRVEVDRERAAIDAHPPAPADPGIGVDDAAYVIYTSGSTGRPKGVVVPHRGIASLAGGQAARLAVGPGSRVLQFASPSFDAAVAELTVALLNGATAVAVPRAALLGERLAETLREHRVTHVTLPPALLPGLRPEELGPVRALLLAGEACPGELVPAFAAGRRVYNAYGPTEATVCATMSEPLTGSAVPPIGTAMPGTRLRVLDRWLRPVAEGVPGELYIAGDGLARGYWRRPGLTAERFVADPFGPPGSRMYRSGDVVRRRPGGVLEFVGRTDDQVKVRGHRIEPGEVEAALRALPEVAAAAVGTARTGAEHRLVAHVVPAPGIGLDAGTVARLRERAAAALPAFMVPAAFQLLPELPLTGNGKVDRAALPPVDWAGQSAAPLVAPRTPTERRLGELWAGLLGLAEVGVHDDFFRVGGDSIGAVRLTSRIADAFGVRLPVRALFDHPTVAGLARAIEAAGGDPAAPVAEDGPITPAAPGEELPLSDAQRRLWFLDRYQPGGAEYNSGAAMRLVGRLDVGALEAALRALVHRHDALRTTFPARDGRPVQVVGPAARDPLATADVTRLPPAEREAELDRLLDAEVRRPFSLAEGPLLRCLLVAVGADDHVLLLTMHHIVVDAWSMSVLTREIGPLYSAALTHPGAPPDRLAALAGLRPPPVRHADVAVWQHARADGERRRGQLEYWRRRLTGAAPLELPTDRPRPAVRGTAGATHAFEVPGGVLAGLRRLGHAHDATLFMTLTAAVRLLLARQSGQGDITVGTVVSGRDRAELEDVVGFFVNTLALRAPVAESATVAELIAAERATVLEALSHADVPFDRVVEAVAPERDPSRPTLVQALVALQNAPAESVDIGGLAIREHPLTRRHALFDLSLDFVEAGDRLLGSVEYDTALFDPGTIEGLTGRLGTLLARLAGDSGRTPLHRIDDLTADERARLLRAGRGPATEPRSGHVLTGLTEAARAHPDRPALTAGPVTLSFGELDRRVNRAARGLIAAGVGPGDRVALVLPRTADAVVALFAVLRAGAAYLPVDPANPPARIRGLIERARPCRVLVARATAAALPESGTGLPVEVVDDPAVLDRTAALDAGPLADAERVRPLADDHEAYVMYTSGSTGAPKGVMVTHRNLRAMIDGYRATVLDPAGARGRKFTAAHLAAWSFDASWDPLVWLLHGRHLHVVGEETRFDAEELCRYVDTHRVDYLDATPSYLARLVAAGLLDAGRHRPRLVTVGAEPLDAALLARLAESGVPGRNFYGPTETTVNSLCWPIRPAERPLVGRPMPGVRAYVLDGRLRPVPPGVRGELYLAGDGVARGYAGRPDLTAERFLADPFGPPGSRMYRSGDVVRWTPALELEFVGRADSQVKIRGVRIEPGEVEAAVAALPGVRRAAVTVREDRPGARRLVAYVQPEEPGGADRTALADAVRAGVGAVLPAAMVPSAVVVLDRIPLTANGKADTAALPAPATDGPAGHRPPRTEPERLLAEIWAELLGVERVGIEDNFFELGGDSILSIQLVSRARRAGLDLTSRDVFVRQTVAGLAAGLGTPADAAPSAAGAAPAEGPVRATPIQHWFYAHHPIAPEHFDMSLLVELAGGVDARRLDAALRHLVGHHDMLRLRAERLGGRWRQRIAAADPDAAVLRTVDLAGAGPAGVAAAVAAEAARSRPPRRLAEGPLFDAALFDQGNAGRAQLLLRAHHLVVDGVSWRVLLEDLAAAYQALAAGRPVRLDARTTSFPHWADRLAAFTADGGFDDELPHWAAVAEGAATEVPADHPGGANTVAAADVVTVALDEEHTRLLVRRAPGAFRARIDDLLLAALGRALAEWTRSPRVLVELEGHGREELFDDVDLSRTVGWFTSLYPVALDTGGPAARGWKQAVAAVRRLLRDVPNRGIGYGALRHLGGERRAAALSGVPAAPVSFNYLGRFGGEADGGGLYHRFLPSPGGDHAPAQPRANTIDVTGSLVGERMEFSWTYSRGLHRRATIEEVAAVFARGLTEIARAAAPRRGRAAADI</sequence>
<dbReference type="GO" id="GO:0008610">
    <property type="term" value="P:lipid biosynthetic process"/>
    <property type="evidence" value="ECO:0007669"/>
    <property type="project" value="UniProtKB-ARBA"/>
</dbReference>
<dbReference type="InterPro" id="IPR010071">
    <property type="entry name" value="AA_adenyl_dom"/>
</dbReference>
<feature type="region of interest" description="Disordered" evidence="6">
    <location>
        <begin position="491"/>
        <end position="518"/>
    </location>
</feature>
<dbReference type="FunFam" id="2.30.38.10:FF:000001">
    <property type="entry name" value="Non-ribosomal peptide synthetase PvdI"/>
    <property type="match status" value="2"/>
</dbReference>
<evidence type="ECO:0000256" key="4">
    <source>
        <dbReference type="ARBA" id="ARBA00022737"/>
    </source>
</evidence>
<dbReference type="CDD" id="cd19531">
    <property type="entry name" value="LCL_NRPS-like"/>
    <property type="match status" value="2"/>
</dbReference>
<dbReference type="NCBIfam" id="TIGR01720">
    <property type="entry name" value="NRPS-para261"/>
    <property type="match status" value="1"/>
</dbReference>
<dbReference type="InterPro" id="IPR020806">
    <property type="entry name" value="PKS_PP-bd"/>
</dbReference>
<evidence type="ECO:0000259" key="7">
    <source>
        <dbReference type="PROSITE" id="PS50075"/>
    </source>
</evidence>
<dbReference type="Gene3D" id="3.40.50.12780">
    <property type="entry name" value="N-terminal domain of ligase-like"/>
    <property type="match status" value="2"/>
</dbReference>
<dbReference type="InterPro" id="IPR001242">
    <property type="entry name" value="Condensation_dom"/>
</dbReference>
<dbReference type="CDD" id="cd05930">
    <property type="entry name" value="A_NRPS"/>
    <property type="match status" value="1"/>
</dbReference>
<feature type="region of interest" description="Disordered" evidence="6">
    <location>
        <begin position="261"/>
        <end position="282"/>
    </location>
</feature>
<dbReference type="Gene3D" id="3.30.559.30">
    <property type="entry name" value="Nonribosomal peptide synthetase, condensation domain"/>
    <property type="match status" value="3"/>
</dbReference>
<dbReference type="InterPro" id="IPR045851">
    <property type="entry name" value="AMP-bd_C_sf"/>
</dbReference>
<dbReference type="PANTHER" id="PTHR45527:SF1">
    <property type="entry name" value="FATTY ACID SYNTHASE"/>
    <property type="match status" value="1"/>
</dbReference>
<dbReference type="FunFam" id="3.40.50.12780:FF:000012">
    <property type="entry name" value="Non-ribosomal peptide synthetase"/>
    <property type="match status" value="1"/>
</dbReference>
<accession>A0A368T240</accession>
<dbReference type="InterPro" id="IPR000873">
    <property type="entry name" value="AMP-dep_synth/lig_dom"/>
</dbReference>
<feature type="domain" description="Carrier" evidence="7">
    <location>
        <begin position="1017"/>
        <end position="1092"/>
    </location>
</feature>
<dbReference type="PROSITE" id="PS50075">
    <property type="entry name" value="CARRIER"/>
    <property type="match status" value="2"/>
</dbReference>
<dbReference type="Pfam" id="PF00501">
    <property type="entry name" value="AMP-binding"/>
    <property type="match status" value="2"/>
</dbReference>
<evidence type="ECO:0000256" key="1">
    <source>
        <dbReference type="ARBA" id="ARBA00001957"/>
    </source>
</evidence>
<dbReference type="FunFam" id="1.10.1200.10:FF:000016">
    <property type="entry name" value="Non-ribosomal peptide synthase"/>
    <property type="match status" value="1"/>
</dbReference>
<dbReference type="Gene3D" id="1.10.1200.10">
    <property type="entry name" value="ACP-like"/>
    <property type="match status" value="2"/>
</dbReference>
<keyword evidence="5" id="KW-0045">Antibiotic biosynthesis</keyword>
<dbReference type="SMART" id="SM00823">
    <property type="entry name" value="PKS_PP"/>
    <property type="match status" value="2"/>
</dbReference>
<dbReference type="PROSITE" id="PS00455">
    <property type="entry name" value="AMP_BINDING"/>
    <property type="match status" value="2"/>
</dbReference>
<evidence type="ECO:0000313" key="8">
    <source>
        <dbReference type="EMBL" id="RCV55300.1"/>
    </source>
</evidence>
<keyword evidence="3" id="KW-0597">Phosphoprotein</keyword>
<dbReference type="Pfam" id="PF00550">
    <property type="entry name" value="PP-binding"/>
    <property type="match status" value="2"/>
</dbReference>
<gene>
    <name evidence="8" type="ORF">DEF24_18125</name>
</gene>
<dbReference type="NCBIfam" id="TIGR01733">
    <property type="entry name" value="AA-adenyl-dom"/>
    <property type="match status" value="2"/>
</dbReference>
<dbReference type="GO" id="GO:0003824">
    <property type="term" value="F:catalytic activity"/>
    <property type="evidence" value="ECO:0007669"/>
    <property type="project" value="InterPro"/>
</dbReference>
<dbReference type="SUPFAM" id="SSF56801">
    <property type="entry name" value="Acetyl-CoA synthetase-like"/>
    <property type="match status" value="2"/>
</dbReference>
<dbReference type="GO" id="GO:0005737">
    <property type="term" value="C:cytoplasm"/>
    <property type="evidence" value="ECO:0007669"/>
    <property type="project" value="TreeGrafter"/>
</dbReference>
<dbReference type="PROSITE" id="PS00012">
    <property type="entry name" value="PHOSPHOPANTETHEINE"/>
    <property type="match status" value="2"/>
</dbReference>
<dbReference type="Gene3D" id="3.30.559.10">
    <property type="entry name" value="Chloramphenicol acetyltransferase-like domain"/>
    <property type="match status" value="3"/>
</dbReference>
<evidence type="ECO:0000256" key="5">
    <source>
        <dbReference type="ARBA" id="ARBA00023194"/>
    </source>
</evidence>
<feature type="compositionally biased region" description="Low complexity" evidence="6">
    <location>
        <begin position="1"/>
        <end position="21"/>
    </location>
</feature>
<dbReference type="Pfam" id="PF00668">
    <property type="entry name" value="Condensation"/>
    <property type="match status" value="3"/>
</dbReference>
<dbReference type="SUPFAM" id="SSF52777">
    <property type="entry name" value="CoA-dependent acyltransferases"/>
    <property type="match status" value="6"/>
</dbReference>
<keyword evidence="4" id="KW-0677">Repeat</keyword>
<dbReference type="GO" id="GO:0043041">
    <property type="term" value="P:amino acid activation for nonribosomal peptide biosynthetic process"/>
    <property type="evidence" value="ECO:0007669"/>
    <property type="project" value="TreeGrafter"/>
</dbReference>
<dbReference type="RefSeq" id="WP_114399750.1">
    <property type="nucleotide sequence ID" value="NZ_QEIM01000150.1"/>
</dbReference>
<dbReference type="PANTHER" id="PTHR45527">
    <property type="entry name" value="NONRIBOSOMAL PEPTIDE SYNTHETASE"/>
    <property type="match status" value="1"/>
</dbReference>
<feature type="domain" description="Carrier" evidence="7">
    <location>
        <begin position="2100"/>
        <end position="2174"/>
    </location>
</feature>
<dbReference type="FunFam" id="1.10.1200.10:FF:000005">
    <property type="entry name" value="Nonribosomal peptide synthetase 1"/>
    <property type="match status" value="1"/>
</dbReference>
<dbReference type="GO" id="GO:0044550">
    <property type="term" value="P:secondary metabolite biosynthetic process"/>
    <property type="evidence" value="ECO:0007669"/>
    <property type="project" value="TreeGrafter"/>
</dbReference>
<comment type="caution">
    <text evidence="8">The sequence shown here is derived from an EMBL/GenBank/DDBJ whole genome shotgun (WGS) entry which is preliminary data.</text>
</comment>
<dbReference type="InterPro" id="IPR042099">
    <property type="entry name" value="ANL_N_sf"/>
</dbReference>